<dbReference type="PANTHER" id="PTHR31760">
    <property type="entry name" value="S-ADENOSYL-L-METHIONINE-DEPENDENT METHYLTRANSFERASES SUPERFAMILY PROTEIN"/>
    <property type="match status" value="1"/>
</dbReference>
<keyword evidence="8" id="KW-1185">Reference proteome</keyword>
<dbReference type="HOGENOM" id="CLU_065341_1_1_5"/>
<feature type="binding site" evidence="6">
    <location>
        <position position="138"/>
    </location>
    <ligand>
        <name>S-adenosyl-L-methionine</name>
        <dbReference type="ChEBI" id="CHEBI:59789"/>
    </ligand>
</feature>
<dbReference type="AlphaFoldDB" id="A0A0B5DXD9"/>
<dbReference type="GO" id="GO:0070043">
    <property type="term" value="F:rRNA (guanine-N7-)-methyltransferase activity"/>
    <property type="evidence" value="ECO:0007669"/>
    <property type="project" value="UniProtKB-UniRule"/>
</dbReference>
<dbReference type="Proteomes" id="UP000031521">
    <property type="component" value="Chromosome"/>
</dbReference>
<sequence length="205" mass="23101">MMRPQIAGMDVSRETLEQLEQYHRLLRKWTPAINLVAKSTMEDVWDRHFVDSAQVFGLVPRHEALWVDLGSGGGFPGLVCAVLARELSPETRFVLVESDMRKATFLRTVARELALEAEVICDRVEKVPPLGAEILSARALAPLPKLLDYAARHLGPAGIAVFLKGESFREEICKAQDDWRFAYEEIRSQTDEAAMILRIGDIERV</sequence>
<comment type="function">
    <text evidence="6">Specifically methylates the N7 position of guanine in position 527 of 16S rRNA.</text>
</comment>
<feature type="binding site" evidence="6">
    <location>
        <position position="70"/>
    </location>
    <ligand>
        <name>S-adenosyl-L-methionine</name>
        <dbReference type="ChEBI" id="CHEBI:59789"/>
    </ligand>
</feature>
<dbReference type="KEGG" id="cid:P73_0212"/>
<name>A0A0B5DXD9_9RHOB</name>
<evidence type="ECO:0000256" key="1">
    <source>
        <dbReference type="ARBA" id="ARBA00022490"/>
    </source>
</evidence>
<evidence type="ECO:0000256" key="5">
    <source>
        <dbReference type="ARBA" id="ARBA00022691"/>
    </source>
</evidence>
<comment type="caution">
    <text evidence="6">Lacks conserved residue(s) required for the propagation of feature annotation.</text>
</comment>
<evidence type="ECO:0000256" key="4">
    <source>
        <dbReference type="ARBA" id="ARBA00022679"/>
    </source>
</evidence>
<dbReference type="NCBIfam" id="TIGR00138">
    <property type="entry name" value="rsmG_gidB"/>
    <property type="match status" value="1"/>
</dbReference>
<keyword evidence="2 6" id="KW-0698">rRNA processing</keyword>
<dbReference type="SUPFAM" id="SSF53335">
    <property type="entry name" value="S-adenosyl-L-methionine-dependent methyltransferases"/>
    <property type="match status" value="1"/>
</dbReference>
<gene>
    <name evidence="7" type="primary">gidB</name>
    <name evidence="6" type="synonym">rsmG</name>
    <name evidence="7" type="ORF">P73_0212</name>
</gene>
<dbReference type="Gene3D" id="3.40.50.150">
    <property type="entry name" value="Vaccinia Virus protein VP39"/>
    <property type="match status" value="1"/>
</dbReference>
<evidence type="ECO:0000313" key="7">
    <source>
        <dbReference type="EMBL" id="AJE44927.1"/>
    </source>
</evidence>
<keyword evidence="1 6" id="KW-0963">Cytoplasm</keyword>
<keyword evidence="4 6" id="KW-0808">Transferase</keyword>
<evidence type="ECO:0000256" key="3">
    <source>
        <dbReference type="ARBA" id="ARBA00022603"/>
    </source>
</evidence>
<dbReference type="GO" id="GO:0005829">
    <property type="term" value="C:cytosol"/>
    <property type="evidence" value="ECO:0007669"/>
    <property type="project" value="TreeGrafter"/>
</dbReference>
<reference evidence="7 8" key="1">
    <citation type="journal article" date="2014" name="Int. J. Syst. Evol. Microbiol.">
        <title>Celeribacter indicus sp. nov., a polycyclic aromatic hydrocarbon-degrading bacterium from deep-sea sediment and reclassification of Huaishuia halophila as Celeribacter halophilus comb. nov.</title>
        <authorList>
            <person name="Lai Q."/>
            <person name="Cao J."/>
            <person name="Yuan J."/>
            <person name="Li F."/>
            <person name="Shao Z."/>
        </authorList>
    </citation>
    <scope>NUCLEOTIDE SEQUENCE [LARGE SCALE GENOMIC DNA]</scope>
    <source>
        <strain evidence="7">P73</strain>
    </source>
</reference>
<comment type="similarity">
    <text evidence="6">Belongs to the methyltransferase superfamily. RNA methyltransferase RsmG family.</text>
</comment>
<dbReference type="InterPro" id="IPR029063">
    <property type="entry name" value="SAM-dependent_MTases_sf"/>
</dbReference>
<evidence type="ECO:0000256" key="2">
    <source>
        <dbReference type="ARBA" id="ARBA00022552"/>
    </source>
</evidence>
<evidence type="ECO:0000256" key="6">
    <source>
        <dbReference type="HAMAP-Rule" id="MF_00074"/>
    </source>
</evidence>
<organism evidence="7 8">
    <name type="scientific">Celeribacter indicus</name>
    <dbReference type="NCBI Taxonomy" id="1208324"/>
    <lineage>
        <taxon>Bacteria</taxon>
        <taxon>Pseudomonadati</taxon>
        <taxon>Pseudomonadota</taxon>
        <taxon>Alphaproteobacteria</taxon>
        <taxon>Rhodobacterales</taxon>
        <taxon>Roseobacteraceae</taxon>
        <taxon>Celeribacter</taxon>
    </lineage>
</organism>
<dbReference type="EMBL" id="CP004393">
    <property type="protein sequence ID" value="AJE44927.1"/>
    <property type="molecule type" value="Genomic_DNA"/>
</dbReference>
<feature type="binding site" evidence="6">
    <location>
        <position position="75"/>
    </location>
    <ligand>
        <name>S-adenosyl-L-methionine</name>
        <dbReference type="ChEBI" id="CHEBI:59789"/>
    </ligand>
</feature>
<dbReference type="RefSeq" id="WP_043868089.1">
    <property type="nucleotide sequence ID" value="NZ_CP004393.1"/>
</dbReference>
<dbReference type="PANTHER" id="PTHR31760:SF0">
    <property type="entry name" value="S-ADENOSYL-L-METHIONINE-DEPENDENT METHYLTRANSFERASES SUPERFAMILY PROTEIN"/>
    <property type="match status" value="1"/>
</dbReference>
<accession>A0A0B5DXD9</accession>
<evidence type="ECO:0000313" key="8">
    <source>
        <dbReference type="Proteomes" id="UP000031521"/>
    </source>
</evidence>
<dbReference type="Pfam" id="PF02527">
    <property type="entry name" value="GidB"/>
    <property type="match status" value="1"/>
</dbReference>
<comment type="catalytic activity">
    <reaction evidence="6">
        <text>guanosine(527) in 16S rRNA + S-adenosyl-L-methionine = N(7)-methylguanosine(527) in 16S rRNA + S-adenosyl-L-homocysteine</text>
        <dbReference type="Rhea" id="RHEA:42732"/>
        <dbReference type="Rhea" id="RHEA-COMP:10209"/>
        <dbReference type="Rhea" id="RHEA-COMP:10210"/>
        <dbReference type="ChEBI" id="CHEBI:57856"/>
        <dbReference type="ChEBI" id="CHEBI:59789"/>
        <dbReference type="ChEBI" id="CHEBI:74269"/>
        <dbReference type="ChEBI" id="CHEBI:74480"/>
        <dbReference type="EC" id="2.1.1.170"/>
    </reaction>
</comment>
<keyword evidence="3 6" id="KW-0489">Methyltransferase</keyword>
<dbReference type="EC" id="2.1.1.170" evidence="6"/>
<protein>
    <recommendedName>
        <fullName evidence="6">Ribosomal RNA small subunit methyltransferase G</fullName>
        <ecNumber evidence="6">2.1.1.170</ecNumber>
    </recommendedName>
    <alternativeName>
        <fullName evidence="6">16S rRNA 7-methylguanosine methyltransferase</fullName>
        <shortName evidence="6">16S rRNA m7G methyltransferase</shortName>
    </alternativeName>
</protein>
<dbReference type="InterPro" id="IPR003682">
    <property type="entry name" value="rRNA_ssu_MeTfrase_G"/>
</dbReference>
<feature type="binding site" evidence="6">
    <location>
        <begin position="124"/>
        <end position="125"/>
    </location>
    <ligand>
        <name>S-adenosyl-L-methionine</name>
        <dbReference type="ChEBI" id="CHEBI:59789"/>
    </ligand>
</feature>
<keyword evidence="5 6" id="KW-0949">S-adenosyl-L-methionine</keyword>
<dbReference type="STRING" id="1208324.P73_0212"/>
<dbReference type="HAMAP" id="MF_00074">
    <property type="entry name" value="16SrRNA_methyltr_G"/>
    <property type="match status" value="1"/>
</dbReference>
<proteinExistence type="inferred from homology"/>
<comment type="subcellular location">
    <subcellularLocation>
        <location evidence="6">Cytoplasm</location>
    </subcellularLocation>
</comment>
<dbReference type="PIRSF" id="PIRSF003078">
    <property type="entry name" value="GidB"/>
    <property type="match status" value="1"/>
</dbReference>